<evidence type="ECO:0000259" key="5">
    <source>
        <dbReference type="PROSITE" id="PS50002"/>
    </source>
</evidence>
<dbReference type="SMART" id="SM00454">
    <property type="entry name" value="SAM"/>
    <property type="match status" value="1"/>
</dbReference>
<dbReference type="PROSITE" id="PS50003">
    <property type="entry name" value="PH_DOMAIN"/>
    <property type="match status" value="1"/>
</dbReference>
<evidence type="ECO:0000259" key="6">
    <source>
        <dbReference type="PROSITE" id="PS50003"/>
    </source>
</evidence>
<dbReference type="Gene3D" id="2.30.29.30">
    <property type="entry name" value="Pleckstrin-homology domain (PH domain)/Phosphotyrosine-binding domain (PTB)"/>
    <property type="match status" value="1"/>
</dbReference>
<feature type="compositionally biased region" description="Polar residues" evidence="4">
    <location>
        <begin position="76"/>
        <end position="104"/>
    </location>
</feature>
<dbReference type="PANTHER" id="PTHR22902:SF27">
    <property type="entry name" value="PLECKSTRIN HOMOLOGY DOMAIN-CONTAINING FAMILY A MEMBER 3"/>
    <property type="match status" value="1"/>
</dbReference>
<dbReference type="PROSITE" id="PS50105">
    <property type="entry name" value="SAM_DOMAIN"/>
    <property type="match status" value="1"/>
</dbReference>
<feature type="region of interest" description="Disordered" evidence="4">
    <location>
        <begin position="261"/>
        <end position="335"/>
    </location>
</feature>
<evidence type="ECO:0000256" key="1">
    <source>
        <dbReference type="ARBA" id="ARBA00022443"/>
    </source>
</evidence>
<protein>
    <recommendedName>
        <fullName evidence="10">PH-domain-containing protein</fullName>
    </recommendedName>
</protein>
<dbReference type="GO" id="GO:0042147">
    <property type="term" value="P:retrograde transport, endosome to Golgi"/>
    <property type="evidence" value="ECO:0007669"/>
    <property type="project" value="TreeGrafter"/>
</dbReference>
<dbReference type="InterPro" id="IPR001660">
    <property type="entry name" value="SAM"/>
</dbReference>
<dbReference type="GO" id="GO:0005769">
    <property type="term" value="C:early endosome"/>
    <property type="evidence" value="ECO:0007669"/>
    <property type="project" value="TreeGrafter"/>
</dbReference>
<dbReference type="InterPro" id="IPR011993">
    <property type="entry name" value="PH-like_dom_sf"/>
</dbReference>
<proteinExistence type="predicted"/>
<dbReference type="Pfam" id="PF00169">
    <property type="entry name" value="PH"/>
    <property type="match status" value="1"/>
</dbReference>
<dbReference type="GO" id="GO:0001881">
    <property type="term" value="P:receptor recycling"/>
    <property type="evidence" value="ECO:0007669"/>
    <property type="project" value="TreeGrafter"/>
</dbReference>
<dbReference type="InterPro" id="IPR001849">
    <property type="entry name" value="PH_domain"/>
</dbReference>
<feature type="compositionally biased region" description="Basic and acidic residues" evidence="4">
    <location>
        <begin position="371"/>
        <end position="380"/>
    </location>
</feature>
<evidence type="ECO:0000256" key="2">
    <source>
        <dbReference type="ARBA" id="ARBA00022553"/>
    </source>
</evidence>
<dbReference type="InterPro" id="IPR045188">
    <property type="entry name" value="Boi1/Boi2-like"/>
</dbReference>
<dbReference type="InterPro" id="IPR013761">
    <property type="entry name" value="SAM/pointed_sf"/>
</dbReference>
<keyword evidence="1 3" id="KW-0728">SH3 domain</keyword>
<keyword evidence="9" id="KW-1185">Reference proteome</keyword>
<feature type="compositionally biased region" description="Basic and acidic residues" evidence="4">
    <location>
        <begin position="446"/>
        <end position="459"/>
    </location>
</feature>
<dbReference type="SUPFAM" id="SSF50729">
    <property type="entry name" value="PH domain-like"/>
    <property type="match status" value="1"/>
</dbReference>
<evidence type="ECO:0000256" key="3">
    <source>
        <dbReference type="PROSITE-ProRule" id="PRU00192"/>
    </source>
</evidence>
<organism evidence="8 9">
    <name type="scientific">Conidiobolus coronatus (strain ATCC 28846 / CBS 209.66 / NRRL 28638)</name>
    <name type="common">Delacroixia coronata</name>
    <dbReference type="NCBI Taxonomy" id="796925"/>
    <lineage>
        <taxon>Eukaryota</taxon>
        <taxon>Fungi</taxon>
        <taxon>Fungi incertae sedis</taxon>
        <taxon>Zoopagomycota</taxon>
        <taxon>Entomophthoromycotina</taxon>
        <taxon>Entomophthoromycetes</taxon>
        <taxon>Entomophthorales</taxon>
        <taxon>Ancylistaceae</taxon>
        <taxon>Conidiobolus</taxon>
    </lineage>
</organism>
<dbReference type="Gene3D" id="1.10.150.50">
    <property type="entry name" value="Transcription Factor, Ets-1"/>
    <property type="match status" value="1"/>
</dbReference>
<dbReference type="OMA" id="HDHERTF"/>
<dbReference type="GO" id="GO:0055037">
    <property type="term" value="C:recycling endosome"/>
    <property type="evidence" value="ECO:0007669"/>
    <property type="project" value="TreeGrafter"/>
</dbReference>
<sequence>MESTTHETAYVIHDFNATNEDEISLKAGEPVLVLEKDDLYNDGWWQGQNVRGEIGLFPMNFITLIDPLSPIDSEKQNSNNSQQASKTNLNSELSKSIGSLSNHNPYFPSTAEQDNFEDSREAELSQQLNNALNLNSPKQAVTKQTSESEHSSYKPESNLKNSNKQPSAPRRSMYRQSELYTGSNSKLPGNGQPPYLWDTEAVAEWLTSINLERLIPRFQHHEIDGEALLALNLDTLKEIGITEFGKRFNVNTAITHLKRQHGLLSESESNVSTPYSQTPSSVNGSNNNQNVNLDNGIQPKLSLNKHKNKNGGDANRHQENEYSTPSSNGKYHGSGNNLYSDEPIFNEASNFVTEKTSIEKWLQSSPGYHPVEEISEHHEPPVAPKEINSFTDSDEDMSDYHEDEDIPDAPVGPPPPSHTAPPPSYHSATPETPRPAVKKQVSFSVHTEDISTIRSDRSRPPPPDPELISSYKPPVPQGKNGVNMNTTSISYDIDSTRPPTPPQNPDVILIAGWLRKQGKTCKLWNDRWCVLKGHRLLLYYSDKEKKPKGEIDLRGYKPIPDPTINPGKYCFKLVHPQNKPLYFAAELKEEAQDWIKSLMKVAINRDISAPVVTSCTVNTVPLHVARKLAPRPPSSVFTSKDELDNDLPH</sequence>
<dbReference type="PANTHER" id="PTHR22902">
    <property type="entry name" value="SESQUIPEDALIAN"/>
    <property type="match status" value="1"/>
</dbReference>
<feature type="domain" description="PH" evidence="6">
    <location>
        <begin position="507"/>
        <end position="603"/>
    </location>
</feature>
<feature type="region of interest" description="Disordered" evidence="4">
    <location>
        <begin position="73"/>
        <end position="174"/>
    </location>
</feature>
<feature type="compositionally biased region" description="Acidic residues" evidence="4">
    <location>
        <begin position="392"/>
        <end position="407"/>
    </location>
</feature>
<dbReference type="STRING" id="796925.A0A137NZV6"/>
<dbReference type="InterPro" id="IPR036028">
    <property type="entry name" value="SH3-like_dom_sf"/>
</dbReference>
<dbReference type="PROSITE" id="PS50002">
    <property type="entry name" value="SH3"/>
    <property type="match status" value="1"/>
</dbReference>
<evidence type="ECO:0000313" key="9">
    <source>
        <dbReference type="Proteomes" id="UP000070444"/>
    </source>
</evidence>
<dbReference type="Gene3D" id="2.30.30.40">
    <property type="entry name" value="SH3 Domains"/>
    <property type="match status" value="1"/>
</dbReference>
<gene>
    <name evidence="8" type="ORF">CONCODRAFT_79797</name>
</gene>
<dbReference type="SUPFAM" id="SSF50044">
    <property type="entry name" value="SH3-domain"/>
    <property type="match status" value="1"/>
</dbReference>
<evidence type="ECO:0000313" key="8">
    <source>
        <dbReference type="EMBL" id="KXN68307.1"/>
    </source>
</evidence>
<dbReference type="Pfam" id="PF14604">
    <property type="entry name" value="SH3_9"/>
    <property type="match status" value="1"/>
</dbReference>
<reference evidence="8 9" key="1">
    <citation type="journal article" date="2015" name="Genome Biol. Evol.">
        <title>Phylogenomic analyses indicate that early fungi evolved digesting cell walls of algal ancestors of land plants.</title>
        <authorList>
            <person name="Chang Y."/>
            <person name="Wang S."/>
            <person name="Sekimoto S."/>
            <person name="Aerts A.L."/>
            <person name="Choi C."/>
            <person name="Clum A."/>
            <person name="LaButti K.M."/>
            <person name="Lindquist E.A."/>
            <person name="Yee Ngan C."/>
            <person name="Ohm R.A."/>
            <person name="Salamov A.A."/>
            <person name="Grigoriev I.V."/>
            <person name="Spatafora J.W."/>
            <person name="Berbee M.L."/>
        </authorList>
    </citation>
    <scope>NUCLEOTIDE SEQUENCE [LARGE SCALE GENOMIC DNA]</scope>
    <source>
        <strain evidence="8 9">NRRL 28638</strain>
    </source>
</reference>
<feature type="compositionally biased region" description="Polar residues" evidence="4">
    <location>
        <begin position="154"/>
        <end position="166"/>
    </location>
</feature>
<feature type="region of interest" description="Disordered" evidence="4">
    <location>
        <begin position="371"/>
        <end position="481"/>
    </location>
</feature>
<accession>A0A137NZV6</accession>
<dbReference type="AlphaFoldDB" id="A0A137NZV6"/>
<dbReference type="GO" id="GO:0005829">
    <property type="term" value="C:cytosol"/>
    <property type="evidence" value="ECO:0007669"/>
    <property type="project" value="GOC"/>
</dbReference>
<dbReference type="OrthoDB" id="73680at2759"/>
<evidence type="ECO:0000256" key="4">
    <source>
        <dbReference type="SAM" id="MobiDB-lite"/>
    </source>
</evidence>
<dbReference type="Pfam" id="PF07647">
    <property type="entry name" value="SAM_2"/>
    <property type="match status" value="1"/>
</dbReference>
<feature type="compositionally biased region" description="Polar residues" evidence="4">
    <location>
        <begin position="266"/>
        <end position="279"/>
    </location>
</feature>
<evidence type="ECO:0008006" key="10">
    <source>
        <dbReference type="Google" id="ProtNLM"/>
    </source>
</evidence>
<dbReference type="GO" id="GO:0007032">
    <property type="term" value="P:endosome organization"/>
    <property type="evidence" value="ECO:0007669"/>
    <property type="project" value="TreeGrafter"/>
</dbReference>
<dbReference type="InterPro" id="IPR001452">
    <property type="entry name" value="SH3_domain"/>
</dbReference>
<dbReference type="EMBL" id="KQ964583">
    <property type="protein sequence ID" value="KXN68307.1"/>
    <property type="molecule type" value="Genomic_DNA"/>
</dbReference>
<feature type="domain" description="SAM" evidence="7">
    <location>
        <begin position="197"/>
        <end position="260"/>
    </location>
</feature>
<evidence type="ECO:0000259" key="7">
    <source>
        <dbReference type="PROSITE" id="PS50105"/>
    </source>
</evidence>
<feature type="compositionally biased region" description="Pro residues" evidence="4">
    <location>
        <begin position="410"/>
        <end position="424"/>
    </location>
</feature>
<dbReference type="PRINTS" id="PR00452">
    <property type="entry name" value="SH3DOMAIN"/>
</dbReference>
<feature type="domain" description="SH3" evidence="5">
    <location>
        <begin position="4"/>
        <end position="67"/>
    </location>
</feature>
<feature type="compositionally biased region" description="Polar residues" evidence="4">
    <location>
        <begin position="321"/>
        <end position="335"/>
    </location>
</feature>
<dbReference type="Proteomes" id="UP000070444">
    <property type="component" value="Unassembled WGS sequence"/>
</dbReference>
<dbReference type="GO" id="GO:0005802">
    <property type="term" value="C:trans-Golgi network"/>
    <property type="evidence" value="ECO:0007669"/>
    <property type="project" value="TreeGrafter"/>
</dbReference>
<dbReference type="CDD" id="cd00174">
    <property type="entry name" value="SH3"/>
    <property type="match status" value="1"/>
</dbReference>
<dbReference type="SUPFAM" id="SSF47769">
    <property type="entry name" value="SAM/Pointed domain"/>
    <property type="match status" value="1"/>
</dbReference>
<feature type="compositionally biased region" description="Low complexity" evidence="4">
    <location>
        <begin position="124"/>
        <end position="136"/>
    </location>
</feature>
<name>A0A137NZV6_CONC2</name>
<dbReference type="SMART" id="SM00233">
    <property type="entry name" value="PH"/>
    <property type="match status" value="1"/>
</dbReference>
<feature type="compositionally biased region" description="Low complexity" evidence="4">
    <location>
        <begin position="280"/>
        <end position="296"/>
    </location>
</feature>
<keyword evidence="2" id="KW-0597">Phosphoprotein</keyword>
<dbReference type="SMART" id="SM00326">
    <property type="entry name" value="SH3"/>
    <property type="match status" value="1"/>
</dbReference>